<dbReference type="AlphaFoldDB" id="A0A366D9S4"/>
<proteinExistence type="predicted"/>
<dbReference type="Proteomes" id="UP000252086">
    <property type="component" value="Unassembled WGS sequence"/>
</dbReference>
<name>A0A366D9S4_9GAMM</name>
<evidence type="ECO:0000313" key="1">
    <source>
        <dbReference type="EMBL" id="RBO86008.1"/>
    </source>
</evidence>
<sequence length="36" mass="3999">MKAPVLLPNCNNTGAFFYVENTLPFVGIKMTQLVVK</sequence>
<gene>
    <name evidence="1" type="ORF">DFP76_101284</name>
</gene>
<keyword evidence="2" id="KW-1185">Reference proteome</keyword>
<evidence type="ECO:0000313" key="2">
    <source>
        <dbReference type="Proteomes" id="UP000252086"/>
    </source>
</evidence>
<protein>
    <submittedName>
        <fullName evidence="1">Uncharacterized protein</fullName>
    </submittedName>
</protein>
<organism evidence="1 2">
    <name type="scientific">Marinomonas aquiplantarum</name>
    <dbReference type="NCBI Taxonomy" id="491951"/>
    <lineage>
        <taxon>Bacteria</taxon>
        <taxon>Pseudomonadati</taxon>
        <taxon>Pseudomonadota</taxon>
        <taxon>Gammaproteobacteria</taxon>
        <taxon>Oceanospirillales</taxon>
        <taxon>Oceanospirillaceae</taxon>
        <taxon>Marinomonas</taxon>
    </lineage>
</organism>
<accession>A0A366D9S4</accession>
<reference evidence="1 2" key="1">
    <citation type="submission" date="2018-06" db="EMBL/GenBank/DDBJ databases">
        <title>Genomic Encyclopedia of Type Strains, Phase III (KMG-III): the genomes of soil and plant-associated and newly described type strains.</title>
        <authorList>
            <person name="Whitman W."/>
        </authorList>
    </citation>
    <scope>NUCLEOTIDE SEQUENCE [LARGE SCALE GENOMIC DNA]</scope>
    <source>
        <strain evidence="1 2">CECT 7732</strain>
    </source>
</reference>
<dbReference type="EMBL" id="QNRF01000001">
    <property type="protein sequence ID" value="RBO86008.1"/>
    <property type="molecule type" value="Genomic_DNA"/>
</dbReference>
<comment type="caution">
    <text evidence="1">The sequence shown here is derived from an EMBL/GenBank/DDBJ whole genome shotgun (WGS) entry which is preliminary data.</text>
</comment>